<feature type="signal peptide" evidence="1">
    <location>
        <begin position="1"/>
        <end position="20"/>
    </location>
</feature>
<keyword evidence="4" id="KW-1185">Reference proteome</keyword>
<organism evidence="3 4">
    <name type="scientific">Cladorrhinum samala</name>
    <dbReference type="NCBI Taxonomy" id="585594"/>
    <lineage>
        <taxon>Eukaryota</taxon>
        <taxon>Fungi</taxon>
        <taxon>Dikarya</taxon>
        <taxon>Ascomycota</taxon>
        <taxon>Pezizomycotina</taxon>
        <taxon>Sordariomycetes</taxon>
        <taxon>Sordariomycetidae</taxon>
        <taxon>Sordariales</taxon>
        <taxon>Podosporaceae</taxon>
        <taxon>Cladorrhinum</taxon>
    </lineage>
</organism>
<dbReference type="InterPro" id="IPR050266">
    <property type="entry name" value="AB_hydrolase_sf"/>
</dbReference>
<proteinExistence type="predicted"/>
<dbReference type="EMBL" id="MU864942">
    <property type="protein sequence ID" value="KAK4465105.1"/>
    <property type="molecule type" value="Genomic_DNA"/>
</dbReference>
<dbReference type="Pfam" id="PF00561">
    <property type="entry name" value="Abhydrolase_1"/>
    <property type="match status" value="1"/>
</dbReference>
<dbReference type="InterPro" id="IPR029058">
    <property type="entry name" value="AB_hydrolase_fold"/>
</dbReference>
<dbReference type="InterPro" id="IPR000073">
    <property type="entry name" value="AB_hydrolase_1"/>
</dbReference>
<comment type="caution">
    <text evidence="3">The sequence shown here is derived from an EMBL/GenBank/DDBJ whole genome shotgun (WGS) entry which is preliminary data.</text>
</comment>
<evidence type="ECO:0000259" key="2">
    <source>
        <dbReference type="Pfam" id="PF00561"/>
    </source>
</evidence>
<dbReference type="GO" id="GO:0046464">
    <property type="term" value="P:acylglycerol catabolic process"/>
    <property type="evidence" value="ECO:0007669"/>
    <property type="project" value="TreeGrafter"/>
</dbReference>
<evidence type="ECO:0000256" key="1">
    <source>
        <dbReference type="SAM" id="SignalP"/>
    </source>
</evidence>
<evidence type="ECO:0000313" key="4">
    <source>
        <dbReference type="Proteomes" id="UP001321749"/>
    </source>
</evidence>
<accession>A0AAV9HYQ4</accession>
<keyword evidence="1" id="KW-0732">Signal</keyword>
<reference evidence="3" key="1">
    <citation type="journal article" date="2023" name="Mol. Phylogenet. Evol.">
        <title>Genome-scale phylogeny and comparative genomics of the fungal order Sordariales.</title>
        <authorList>
            <person name="Hensen N."/>
            <person name="Bonometti L."/>
            <person name="Westerberg I."/>
            <person name="Brannstrom I.O."/>
            <person name="Guillou S."/>
            <person name="Cros-Aarteil S."/>
            <person name="Calhoun S."/>
            <person name="Haridas S."/>
            <person name="Kuo A."/>
            <person name="Mondo S."/>
            <person name="Pangilinan J."/>
            <person name="Riley R."/>
            <person name="LaButti K."/>
            <person name="Andreopoulos B."/>
            <person name="Lipzen A."/>
            <person name="Chen C."/>
            <person name="Yan M."/>
            <person name="Daum C."/>
            <person name="Ng V."/>
            <person name="Clum A."/>
            <person name="Steindorff A."/>
            <person name="Ohm R.A."/>
            <person name="Martin F."/>
            <person name="Silar P."/>
            <person name="Natvig D.O."/>
            <person name="Lalanne C."/>
            <person name="Gautier V."/>
            <person name="Ament-Velasquez S.L."/>
            <person name="Kruys A."/>
            <person name="Hutchinson M.I."/>
            <person name="Powell A.J."/>
            <person name="Barry K."/>
            <person name="Miller A.N."/>
            <person name="Grigoriev I.V."/>
            <person name="Debuchy R."/>
            <person name="Gladieux P."/>
            <person name="Hiltunen Thoren M."/>
            <person name="Johannesson H."/>
        </authorList>
    </citation>
    <scope>NUCLEOTIDE SEQUENCE</scope>
    <source>
        <strain evidence="3">PSN324</strain>
    </source>
</reference>
<dbReference type="PANTHER" id="PTHR43798">
    <property type="entry name" value="MONOACYLGLYCEROL LIPASE"/>
    <property type="match status" value="1"/>
</dbReference>
<name>A0AAV9HYQ4_9PEZI</name>
<dbReference type="Gene3D" id="3.40.50.1820">
    <property type="entry name" value="alpha/beta hydrolase"/>
    <property type="match status" value="1"/>
</dbReference>
<dbReference type="GO" id="GO:0016020">
    <property type="term" value="C:membrane"/>
    <property type="evidence" value="ECO:0007669"/>
    <property type="project" value="TreeGrafter"/>
</dbReference>
<sequence>MRALTFAWASALIFPQATVAYSDCSTTTTIAPQATPTILTGPFPSDLHGSNYTYPWPVNVFRFESQGSTHEMAFMDLPPSQSAQPESPSQKQKVAILLHGKNFCSVTWSRTASLLSSSGYRVILPDQLGFCKSSKPSSYQFSLPQLSLNTKNLLTTIFNTSTTNTSTSSAGNGGLADAIDLTVIGHSLGGMLAARFSLLYPDLVSRLVLVNPIGLEDWVSLGVPYPSVEDSYLAEKASSYASIKGYQQQTYYAGSWRESYGEWVQMLVDIYAGSQAEAFAWCQARVVDMVMTQTVVYEFARLKVKTLLAIGQKDTTAIGKPSAPPEVQKQLGHYDVLGKQVAGMIPNSTLVEFANLGHAPQIQDEENFHKALLGWLGE</sequence>
<dbReference type="SUPFAM" id="SSF53474">
    <property type="entry name" value="alpha/beta-Hydrolases"/>
    <property type="match status" value="1"/>
</dbReference>
<feature type="domain" description="AB hydrolase-1" evidence="2">
    <location>
        <begin position="96"/>
        <end position="227"/>
    </location>
</feature>
<evidence type="ECO:0000313" key="3">
    <source>
        <dbReference type="EMBL" id="KAK4465105.1"/>
    </source>
</evidence>
<feature type="chain" id="PRO_5043922715" evidence="1">
    <location>
        <begin position="21"/>
        <end position="378"/>
    </location>
</feature>
<reference evidence="3" key="2">
    <citation type="submission" date="2023-06" db="EMBL/GenBank/DDBJ databases">
        <authorList>
            <consortium name="Lawrence Berkeley National Laboratory"/>
            <person name="Mondo S.J."/>
            <person name="Hensen N."/>
            <person name="Bonometti L."/>
            <person name="Westerberg I."/>
            <person name="Brannstrom I.O."/>
            <person name="Guillou S."/>
            <person name="Cros-Aarteil S."/>
            <person name="Calhoun S."/>
            <person name="Haridas S."/>
            <person name="Kuo A."/>
            <person name="Pangilinan J."/>
            <person name="Riley R."/>
            <person name="Labutti K."/>
            <person name="Andreopoulos B."/>
            <person name="Lipzen A."/>
            <person name="Chen C."/>
            <person name="Yanf M."/>
            <person name="Daum C."/>
            <person name="Ng V."/>
            <person name="Clum A."/>
            <person name="Steindorff A."/>
            <person name="Ohm R."/>
            <person name="Martin F."/>
            <person name="Silar P."/>
            <person name="Natvig D."/>
            <person name="Lalanne C."/>
            <person name="Gautier V."/>
            <person name="Ament-Velasquez S.L."/>
            <person name="Kruys A."/>
            <person name="Hutchinson M.I."/>
            <person name="Powell A.J."/>
            <person name="Barry K."/>
            <person name="Miller A.N."/>
            <person name="Grigoriev I.V."/>
            <person name="Debuchy R."/>
            <person name="Gladieux P."/>
            <person name="Thoren M.H."/>
            <person name="Johannesson H."/>
        </authorList>
    </citation>
    <scope>NUCLEOTIDE SEQUENCE</scope>
    <source>
        <strain evidence="3">PSN324</strain>
    </source>
</reference>
<dbReference type="GO" id="GO:0047372">
    <property type="term" value="F:monoacylglycerol lipase activity"/>
    <property type="evidence" value="ECO:0007669"/>
    <property type="project" value="TreeGrafter"/>
</dbReference>
<dbReference type="Proteomes" id="UP001321749">
    <property type="component" value="Unassembled WGS sequence"/>
</dbReference>
<dbReference type="PANTHER" id="PTHR43798:SF33">
    <property type="entry name" value="HYDROLASE, PUTATIVE (AFU_ORTHOLOGUE AFUA_2G14860)-RELATED"/>
    <property type="match status" value="1"/>
</dbReference>
<gene>
    <name evidence="3" type="ORF">QBC42DRAFT_262089</name>
</gene>
<protein>
    <submittedName>
        <fullName evidence="3">Alpha/Beta hydrolase protein</fullName>
    </submittedName>
</protein>
<keyword evidence="3" id="KW-0378">Hydrolase</keyword>
<dbReference type="AlphaFoldDB" id="A0AAV9HYQ4"/>